<dbReference type="RefSeq" id="WP_230276551.1">
    <property type="nucleotide sequence ID" value="NZ_JAJKFW010000061.1"/>
</dbReference>
<dbReference type="Pfam" id="PF23500">
    <property type="entry name" value="DUF7133"/>
    <property type="match status" value="1"/>
</dbReference>
<organism evidence="9 10">
    <name type="scientific">Rhodopirellula halodulae</name>
    <dbReference type="NCBI Taxonomy" id="2894198"/>
    <lineage>
        <taxon>Bacteria</taxon>
        <taxon>Pseudomonadati</taxon>
        <taxon>Planctomycetota</taxon>
        <taxon>Planctomycetia</taxon>
        <taxon>Pirellulales</taxon>
        <taxon>Pirellulaceae</taxon>
        <taxon>Rhodopirellula</taxon>
    </lineage>
</organism>
<feature type="compositionally biased region" description="Polar residues" evidence="5">
    <location>
        <begin position="49"/>
        <end position="59"/>
    </location>
</feature>
<protein>
    <submittedName>
        <fullName evidence="9">C-type cytochrome</fullName>
    </submittedName>
</protein>
<evidence type="ECO:0000256" key="6">
    <source>
        <dbReference type="SAM" id="Phobius"/>
    </source>
</evidence>
<dbReference type="InterPro" id="IPR013428">
    <property type="entry name" value="Membrane-bound_put_N"/>
</dbReference>
<evidence type="ECO:0000256" key="4">
    <source>
        <dbReference type="PROSITE-ProRule" id="PRU00433"/>
    </source>
</evidence>
<reference evidence="9" key="1">
    <citation type="submission" date="2021-11" db="EMBL/GenBank/DDBJ databases">
        <title>Genome sequence.</title>
        <authorList>
            <person name="Sun Q."/>
        </authorList>
    </citation>
    <scope>NUCLEOTIDE SEQUENCE</scope>
    <source>
        <strain evidence="9">JC740</strain>
    </source>
</reference>
<feature type="region of interest" description="Disordered" evidence="5">
    <location>
        <begin position="1741"/>
        <end position="1783"/>
    </location>
</feature>
<keyword evidence="3 4" id="KW-0408">Iron</keyword>
<dbReference type="SUPFAM" id="SSF63829">
    <property type="entry name" value="Calcium-dependent phosphotriesterase"/>
    <property type="match status" value="1"/>
</dbReference>
<evidence type="ECO:0000259" key="8">
    <source>
        <dbReference type="PROSITE" id="PS51007"/>
    </source>
</evidence>
<dbReference type="PANTHER" id="PTHR33546:SF1">
    <property type="entry name" value="LARGE, MULTIFUNCTIONAL SECRETED PROTEIN"/>
    <property type="match status" value="1"/>
</dbReference>
<proteinExistence type="predicted"/>
<dbReference type="Gene3D" id="1.10.760.10">
    <property type="entry name" value="Cytochrome c-like domain"/>
    <property type="match status" value="1"/>
</dbReference>
<dbReference type="EMBL" id="JAJKFW010000061">
    <property type="protein sequence ID" value="MCC9644879.1"/>
    <property type="molecule type" value="Genomic_DNA"/>
</dbReference>
<feature type="region of interest" description="Disordered" evidence="5">
    <location>
        <begin position="469"/>
        <end position="499"/>
    </location>
</feature>
<keyword evidence="10" id="KW-1185">Reference proteome</keyword>
<keyword evidence="6" id="KW-0812">Transmembrane</keyword>
<dbReference type="NCBIfam" id="TIGR02603">
    <property type="entry name" value="CxxCH_TIGR02603"/>
    <property type="match status" value="1"/>
</dbReference>
<dbReference type="NCBIfam" id="TIGR02604">
    <property type="entry name" value="Piru_Ver_Nterm"/>
    <property type="match status" value="1"/>
</dbReference>
<evidence type="ECO:0000256" key="7">
    <source>
        <dbReference type="SAM" id="SignalP"/>
    </source>
</evidence>
<feature type="transmembrane region" description="Helical" evidence="6">
    <location>
        <begin position="2500"/>
        <end position="2522"/>
    </location>
</feature>
<dbReference type="Proteomes" id="UP001430306">
    <property type="component" value="Unassembled WGS sequence"/>
</dbReference>
<feature type="region of interest" description="Disordered" evidence="5">
    <location>
        <begin position="1547"/>
        <end position="1587"/>
    </location>
</feature>
<feature type="compositionally biased region" description="Polar residues" evidence="5">
    <location>
        <begin position="1164"/>
        <end position="1181"/>
    </location>
</feature>
<keyword evidence="2 4" id="KW-0479">Metal-binding</keyword>
<comment type="caution">
    <text evidence="9">The sequence shown here is derived from an EMBL/GenBank/DDBJ whole genome shotgun (WGS) entry which is preliminary data.</text>
</comment>
<feature type="transmembrane region" description="Helical" evidence="6">
    <location>
        <begin position="1102"/>
        <end position="1119"/>
    </location>
</feature>
<dbReference type="PANTHER" id="PTHR33546">
    <property type="entry name" value="LARGE, MULTIFUNCTIONAL SECRETED PROTEIN-RELATED"/>
    <property type="match status" value="1"/>
</dbReference>
<dbReference type="InterPro" id="IPR013427">
    <property type="entry name" value="Haem-bd_dom_put"/>
</dbReference>
<feature type="chain" id="PRO_5045212281" evidence="7">
    <location>
        <begin position="21"/>
        <end position="3504"/>
    </location>
</feature>
<dbReference type="InterPro" id="IPR036909">
    <property type="entry name" value="Cyt_c-like_dom_sf"/>
</dbReference>
<dbReference type="InterPro" id="IPR009056">
    <property type="entry name" value="Cyt_c-like_dom"/>
</dbReference>
<keyword evidence="7" id="KW-0732">Signal</keyword>
<evidence type="ECO:0000256" key="2">
    <source>
        <dbReference type="ARBA" id="ARBA00022723"/>
    </source>
</evidence>
<keyword evidence="6" id="KW-1133">Transmembrane helix</keyword>
<evidence type="ECO:0000313" key="9">
    <source>
        <dbReference type="EMBL" id="MCC9644879.1"/>
    </source>
</evidence>
<dbReference type="PROSITE" id="PS51007">
    <property type="entry name" value="CYTC"/>
    <property type="match status" value="1"/>
</dbReference>
<feature type="signal peptide" evidence="7">
    <location>
        <begin position="1"/>
        <end position="20"/>
    </location>
</feature>
<evidence type="ECO:0000256" key="5">
    <source>
        <dbReference type="SAM" id="MobiDB-lite"/>
    </source>
</evidence>
<feature type="compositionally biased region" description="Polar residues" evidence="5">
    <location>
        <begin position="2214"/>
        <end position="2228"/>
    </location>
</feature>
<dbReference type="SUPFAM" id="SSF46626">
    <property type="entry name" value="Cytochrome c"/>
    <property type="match status" value="1"/>
</dbReference>
<evidence type="ECO:0000313" key="10">
    <source>
        <dbReference type="Proteomes" id="UP001430306"/>
    </source>
</evidence>
<accession>A0ABS8NMR8</accession>
<name>A0ABS8NMR8_9BACT</name>
<feature type="region of interest" description="Disordered" evidence="5">
    <location>
        <begin position="22"/>
        <end position="59"/>
    </location>
</feature>
<feature type="transmembrane region" description="Helical" evidence="6">
    <location>
        <begin position="1074"/>
        <end position="1095"/>
    </location>
</feature>
<feature type="region of interest" description="Disordered" evidence="5">
    <location>
        <begin position="2202"/>
        <end position="2237"/>
    </location>
</feature>
<dbReference type="InterPro" id="IPR055557">
    <property type="entry name" value="DUF7133"/>
</dbReference>
<feature type="transmembrane region" description="Helical" evidence="6">
    <location>
        <begin position="2452"/>
        <end position="2470"/>
    </location>
</feature>
<sequence>MLLLLAFTLAVPTHAIQLYADDPPAEQETSGAPDASEETLPDEAEPSEVLTTPQATDSPWDTLATQVQSNASLRWISLFGSQIARLVPDDYRPITVQELTQTLEEFTDNSDPESSDGLTQCDMVATIRNGSLISNASRMKLSEQAGNRQTLGKVSFAVLRLREVDEASGRELVSDAFEIQSTSGGTLTLASQSSEETLANRELAWDWKQQGTPTWDGMTWNLTLPHTVIARIWIRIPNDQRLTCEQAVVLDVEDDKLPEWLDPADSTRISLTSSSAASRDGSDDEPQRWVFLESAGSQTLDLRLRPRFAPASIETPATVLRDCRMTYRFDGSVLSWEARLKIDPQPIQSIPTWIWLHSDVTEVRVDDREVSFHAEPASNVTVAGSPNSKSTMATRVELDVPADVEDVSLTESRTITVTGTVPVASKSNHINLPEPVFSSETLISATPWQIQWSMPRHLNVARWDLPDGWQTTPPASNSKLNSDATTDSGDSIWTATGPSPINSSAAATLFRKDETVDGEPLIGSWQLEIAKSQIASYADHQARFLIEDNTIQARCVIRVKLTDDQLVPIQLEAQDGFTFESISVGTNQRTVAINAPNRRGRRLTIWPGPDEVETNDNGGPTLTIRATGQRRRPPNQPQIPSLWMIRVVDCPGQLTAAVIPPADMGWTAETAISPARIEFSDLSIEQRREFAPLPGDAIVLSHAIDQTPPLTLETPDSTITGSCLSRLTMVPRGLQQELQIQVEGLPQTARRIKVRMASQSKDFPPEKIDWQVQLTDSATPTSIAKDEIQRVWVPRQTLPNRQSLITPNDESAAATNLPIDDPESPASESGWFEWTIPVPRPFGDQSTLIGICTYANESTPTRQLGNDETQQVFHVGLFRLSEATSQTCELQINSSLQLARPTPQLVGIPSLQQSPRENLLRYRYESTPHLVVSINTRSKTPPSNLVLRQNTHVIASASGTDIAHTRFEMVATQPIEVSLPWDAHLISAELNGTEAIPEHTRQHHLRFASSATGAVTLDVHWSTTSFERSWIRETRVNDLQAVGLTLGNQLNITPAEDSLILPWIGSDEQPRLIFLQWVIGIGWVSALGILALSLWVGWQARWGLACGLALSLFAVLLWPETFVSMTAWVALPLTLALLKLATQHWQLARRATSSDSSRSRVRSNFGTPASKTAESDPTSDFSSSALLPSCLIWLSLFGFSALGTGPVFGQTMDILVPLDTNNQPMGDKAYIPESLYEDLFLVRPDEREQPISFSQASYELDFTSERSKRAISLLQEDSPIELVARFALETPRVSSRLRLPFPLDTVEEVVLVRADDSTRVLTRASDERGGTLVVVPSGTQFDLRVRLRCETTHSPNGTLVEIALPQLPQARLVIRRDYRISNFRVVTDDVAWPTVDRAIGFGIISSNQFAIGPCQRLQIQVQSKPTADALASGVSPASPSFLSVEDASPDTSTAPWNFASQWRRRYWVNATSRHCSVECELAPLQQVPSGGEVVLRFDPDTRSTPRLISRAWRVLKRETHQWKLTRVSEADLPIRLVWDLSESWSQANQLDDDEDGSSNDVSSNAELSVAEEVPSAEETSGERTLNCPDVELTNRWIDASGDQSIPTPSRQSFGETFVAWTLSSELLPVWPVSLGIERTAPEQFYAQWTGTISRIDRASKSSGSPPSVRIRLQAERPLAIESRQEIHLDASGQHMRLEATIAPTTIDASPSTETTTTPVQFQPNLIKVVLPPKTQLFDWTIRQPGLPDGRPSNLASPSANAAATSNNENADNPSTTNEASSETARALKASRVWTLIREGNHDCLLIQHEGRGLELELDANLTIPKNSDTRLGLIDITPVHQSQPVQSRNNVILSRAEDTTIRWKSEPTTPNQTDVETGPAAMLAAGKILVNDWLVEGSVIDELGNAQFRVNQSQHPFLADTRVSLRWEEGRWTAQTDIQLQSKRKPDFLDVEMPSRWCDALQIQPLCASTRQPTLTPARQVLRIRLADKDIRHLRLTSRLAAGDLVRVSVPKIRVLMAQRSRMDIVVPNRLTNAAIRWETNGVDPLVSPRWELTQLESGEDQSESDSLQDDVSFFRVSNENWSVELEPLRKTNNVARALLADHQVLDDRYMISRYDILPGDASSLTLQLPDGVRFISGWVNRLPADIVPIDDQELQFLLPLSRLSQGIEILSELTPEFDRAEMLGWKELDSAEQNTFTRLTSRKTSNHHAEFSRNLQQSSTIAPLDSRQGQRSDSYQKDAASQLRWQAITPSQRWQILATHTVRSIAATADSLADRRDEEVAAWIRTWLQRYDALCRSAGVGFDPLNADAPESQSLEQMSNEFLSRPADAIFSWDEMEAYLSLQVQRYAANESDAWWRTSETVEFADGQWSAVLTEHHPDRWLTASQYRSSDPSFPPQWSSKPRTSMSLAWAQHGMRALLLLTSAGLLIVLRLQPSRNHSHQADWVQRMHQLVNHPSTWIFVLGCIALVLAPFPVAIALMVTAIMLSGFESLWTPLRKRLRVWASALTILFSFLCTTSTLAAQEAEAKPKRIIAETEQAPTADEVQWSLQFHDGWQLQLVASEPMILDPVSAAFDPQGRLWVVEMADYPLPLDPSERHGRIRVLTDTNRDGRMDQTTTFASQLDFATGVLPWPVATDADSFSSHQTAINGSKQNWNFGAIVTSAGQIAWHKDTTGDGHADQVEKWFRGFAIGNEQLRANHPVLGPNGCIYVANGLRGGSVESVDKRFSVAKEPLALTKHDFYFHPISGEWGRVTGNSQHGLSVDDYGRRIGCSNRNPAIQAVLQAQTVDRSRLSPSDAIHDVASTGENSLVRPLADAWTTSHLHAGQFSAACGVLANDDGSLYVCEPTASAVQRQQLSFSGYTWQSQRVQHHNEWLASTHTWFRPVDLVADLGGSVLVVDMARAVIEHPDWAPDELKERPDTRYGTDLGRIWRMTPTPAKRSPVRIQSIESALESLRSDDPVRRSLGHQFLIHLMAEGRDLETSWADQTLASMAAVLEEESIPNATQARLALTLAKSGQLTESQRNRLRGSKEPRLRAIAASMSDAASENQELAQLDFLRDPSSLVRQVALESFLNTSRCQEIAQDPSSESFRQVISGLERLAGESESSAWIGKLLTTIPSSMQIELLRRVLVPPDESRQTLSPTSPLVQTWLKQSAASHLSQTLDLIQQQDDALSQLTSIACWMRGTTPVVARKTLVLRNREWLVDLQSLAENCLSAPSQSIERKQDAVTFLGLVALDSDVLRSQLEPASPAALRSSVLQILLQHDQDWTQEELLRHSGTWRPSERRVACRHAAASPEFAGWLLRSIQSGQLPRTFVDAGSLETLRRHPDAGIRKQVAATFAPPADRAKVLQEYAVVAERFWQADVENGRKQFAQHCSNCHRMEGVGHVVGPDISDSRTKSAESLLLAILNPDAAIDASFTRYQVLTVDGEVVSGLLSSEDSDSVSLMQAEAKLRRIERQDIESFRSMDASLMPSGLEQTLSIEQMSDLVAYLKRWRYTAEGS</sequence>
<keyword evidence="6" id="KW-0472">Membrane</keyword>
<feature type="domain" description="Cytochrome c" evidence="8">
    <location>
        <begin position="3365"/>
        <end position="3498"/>
    </location>
</feature>
<feature type="compositionally biased region" description="Acidic residues" evidence="5">
    <location>
        <begin position="35"/>
        <end position="46"/>
    </location>
</feature>
<keyword evidence="1 4" id="KW-0349">Heme</keyword>
<feature type="region of interest" description="Disordered" evidence="5">
    <location>
        <begin position="1158"/>
        <end position="1181"/>
    </location>
</feature>
<evidence type="ECO:0000256" key="1">
    <source>
        <dbReference type="ARBA" id="ARBA00022617"/>
    </source>
</evidence>
<evidence type="ECO:0000256" key="3">
    <source>
        <dbReference type="ARBA" id="ARBA00023004"/>
    </source>
</evidence>
<feature type="compositionally biased region" description="Low complexity" evidence="5">
    <location>
        <begin position="1752"/>
        <end position="1772"/>
    </location>
</feature>
<feature type="compositionally biased region" description="Polar residues" evidence="5">
    <location>
        <begin position="1773"/>
        <end position="1783"/>
    </location>
</feature>
<gene>
    <name evidence="9" type="ORF">LOC71_21595</name>
</gene>